<dbReference type="PANTHER" id="PTHR43671:SF98">
    <property type="entry name" value="SERINE_THREONINE-PROTEIN KINASE NEK11"/>
    <property type="match status" value="1"/>
</dbReference>
<evidence type="ECO:0000256" key="10">
    <source>
        <dbReference type="SAM" id="Phobius"/>
    </source>
</evidence>
<evidence type="ECO:0000313" key="13">
    <source>
        <dbReference type="Proteomes" id="UP001611383"/>
    </source>
</evidence>
<comment type="catalytic activity">
    <reaction evidence="8">
        <text>L-seryl-[protein] + ATP = O-phospho-L-seryl-[protein] + ADP + H(+)</text>
        <dbReference type="Rhea" id="RHEA:17989"/>
        <dbReference type="Rhea" id="RHEA-COMP:9863"/>
        <dbReference type="Rhea" id="RHEA-COMP:11604"/>
        <dbReference type="ChEBI" id="CHEBI:15378"/>
        <dbReference type="ChEBI" id="CHEBI:29999"/>
        <dbReference type="ChEBI" id="CHEBI:30616"/>
        <dbReference type="ChEBI" id="CHEBI:83421"/>
        <dbReference type="ChEBI" id="CHEBI:456216"/>
        <dbReference type="EC" id="2.7.11.1"/>
    </reaction>
</comment>
<evidence type="ECO:0000256" key="5">
    <source>
        <dbReference type="ARBA" id="ARBA00022777"/>
    </source>
</evidence>
<dbReference type="InterPro" id="IPR011009">
    <property type="entry name" value="Kinase-like_dom_sf"/>
</dbReference>
<organism evidence="12 13">
    <name type="scientific">Archangium minus</name>
    <dbReference type="NCBI Taxonomy" id="83450"/>
    <lineage>
        <taxon>Bacteria</taxon>
        <taxon>Pseudomonadati</taxon>
        <taxon>Myxococcota</taxon>
        <taxon>Myxococcia</taxon>
        <taxon>Myxococcales</taxon>
        <taxon>Cystobacterineae</taxon>
        <taxon>Archangiaceae</taxon>
        <taxon>Archangium</taxon>
    </lineage>
</organism>
<dbReference type="Proteomes" id="UP001611383">
    <property type="component" value="Chromosome"/>
</dbReference>
<dbReference type="Gene3D" id="1.10.510.10">
    <property type="entry name" value="Transferase(Phosphotransferase) domain 1"/>
    <property type="match status" value="1"/>
</dbReference>
<comment type="catalytic activity">
    <reaction evidence="7">
        <text>L-threonyl-[protein] + ATP = O-phospho-L-threonyl-[protein] + ADP + H(+)</text>
        <dbReference type="Rhea" id="RHEA:46608"/>
        <dbReference type="Rhea" id="RHEA-COMP:11060"/>
        <dbReference type="Rhea" id="RHEA-COMP:11605"/>
        <dbReference type="ChEBI" id="CHEBI:15378"/>
        <dbReference type="ChEBI" id="CHEBI:30013"/>
        <dbReference type="ChEBI" id="CHEBI:30616"/>
        <dbReference type="ChEBI" id="CHEBI:61977"/>
        <dbReference type="ChEBI" id="CHEBI:456216"/>
        <dbReference type="EC" id="2.7.11.1"/>
    </reaction>
</comment>
<dbReference type="InterPro" id="IPR050660">
    <property type="entry name" value="NEK_Ser/Thr_kinase"/>
</dbReference>
<dbReference type="EMBL" id="CP043494">
    <property type="protein sequence ID" value="WNG49530.1"/>
    <property type="molecule type" value="Genomic_DNA"/>
</dbReference>
<evidence type="ECO:0000256" key="2">
    <source>
        <dbReference type="ARBA" id="ARBA00022527"/>
    </source>
</evidence>
<keyword evidence="6" id="KW-0067">ATP-binding</keyword>
<evidence type="ECO:0000259" key="11">
    <source>
        <dbReference type="PROSITE" id="PS50011"/>
    </source>
</evidence>
<keyword evidence="10" id="KW-0812">Transmembrane</keyword>
<accession>A0ABY9X2B1</accession>
<feature type="compositionally biased region" description="Polar residues" evidence="9">
    <location>
        <begin position="407"/>
        <end position="428"/>
    </location>
</feature>
<dbReference type="EC" id="2.7.11.1" evidence="1"/>
<feature type="domain" description="Protein kinase" evidence="11">
    <location>
        <begin position="19"/>
        <end position="293"/>
    </location>
</feature>
<keyword evidence="10" id="KW-0472">Membrane</keyword>
<name>A0ABY9X2B1_9BACT</name>
<protein>
    <recommendedName>
        <fullName evidence="1">non-specific serine/threonine protein kinase</fullName>
        <ecNumber evidence="1">2.7.11.1</ecNumber>
    </recommendedName>
</protein>
<feature type="region of interest" description="Disordered" evidence="9">
    <location>
        <begin position="327"/>
        <end position="356"/>
    </location>
</feature>
<keyword evidence="4" id="KW-0547">Nucleotide-binding</keyword>
<evidence type="ECO:0000256" key="3">
    <source>
        <dbReference type="ARBA" id="ARBA00022679"/>
    </source>
</evidence>
<evidence type="ECO:0000256" key="4">
    <source>
        <dbReference type="ARBA" id="ARBA00022741"/>
    </source>
</evidence>
<reference evidence="12 13" key="1">
    <citation type="submission" date="2019-08" db="EMBL/GenBank/DDBJ databases">
        <title>Archangium and Cystobacter genomes.</title>
        <authorList>
            <person name="Chen I.-C.K."/>
            <person name="Wielgoss S."/>
        </authorList>
    </citation>
    <scope>NUCLEOTIDE SEQUENCE [LARGE SCALE GENOMIC DNA]</scope>
    <source>
        <strain evidence="12 13">Cbm 6</strain>
    </source>
</reference>
<feature type="transmembrane region" description="Helical" evidence="10">
    <location>
        <begin position="20"/>
        <end position="37"/>
    </location>
</feature>
<feature type="region of interest" description="Disordered" evidence="9">
    <location>
        <begin position="388"/>
        <end position="428"/>
    </location>
</feature>
<evidence type="ECO:0000256" key="6">
    <source>
        <dbReference type="ARBA" id="ARBA00022840"/>
    </source>
</evidence>
<evidence type="ECO:0000256" key="9">
    <source>
        <dbReference type="SAM" id="MobiDB-lite"/>
    </source>
</evidence>
<keyword evidence="5 12" id="KW-0418">Kinase</keyword>
<gene>
    <name evidence="12" type="ORF">F0U60_39480</name>
</gene>
<dbReference type="InterPro" id="IPR008271">
    <property type="entry name" value="Ser/Thr_kinase_AS"/>
</dbReference>
<sequence>MSPPIHPNQLRAGDRVRDFYIVRQLGIGGFAFVFQVARGGHQYSMKMAARPPSAEDEDRVDAWMRREVASLEYLDNPHLLPVLEWGRWPNPEKGYAWFVTPYISGSTFHVWRWRKRASLHRAVGVLCELLKTLEALHKRGVCHRDVKADNLLVRQGDDSPILIDFGSAHLPWARPLTEGLAPGTLYCQPPEAIAFVLFDATRPGSRLEARPAADLYAIGVLLYETLTNCRPFSTRLSLEQSLVAIATTPPLHPQQLAPAAPASLCALALSLLAKDPEHRPPSARAVREELERLRGEEGHTESWQAPAKRPSECTGLRKLFPDVDMLEESRDEAQEPEQPAPPLSQETPLPAHTGPVGRRTRRFVALALGLGLLGIGWTLLRVAQAPPPEGGWHAEPTAPASPAPSDKGTQSVSSAPNSEATLSSPTPTQADSRLCVLLTSMLGVAAAQLAGCATAPVRPDPIGYLASCSPEARATPVKLGIVPDEQGSFIDPESGTPVSDESIEDGGALNLKPGPISASMLVNMKGQELYVRITGEAVTAPHRVYIQFDRLYLPDGTSYPICGVALDGLHQYGIPTYAKLPMHGAKVDPARVDKSPGSVVLNDPRFETVLQGPEGYYMPRVNMAPPDWR</sequence>
<feature type="region of interest" description="Disordered" evidence="9">
    <location>
        <begin position="291"/>
        <end position="311"/>
    </location>
</feature>
<keyword evidence="2" id="KW-0723">Serine/threonine-protein kinase</keyword>
<dbReference type="SUPFAM" id="SSF56112">
    <property type="entry name" value="Protein kinase-like (PK-like)"/>
    <property type="match status" value="1"/>
</dbReference>
<feature type="compositionally biased region" description="Low complexity" evidence="9">
    <location>
        <begin position="394"/>
        <end position="405"/>
    </location>
</feature>
<keyword evidence="10" id="KW-1133">Transmembrane helix</keyword>
<dbReference type="PANTHER" id="PTHR43671">
    <property type="entry name" value="SERINE/THREONINE-PROTEIN KINASE NEK"/>
    <property type="match status" value="1"/>
</dbReference>
<keyword evidence="3" id="KW-0808">Transferase</keyword>
<dbReference type="Gene3D" id="3.30.200.20">
    <property type="entry name" value="Phosphorylase Kinase, domain 1"/>
    <property type="match status" value="1"/>
</dbReference>
<evidence type="ECO:0000256" key="7">
    <source>
        <dbReference type="ARBA" id="ARBA00047899"/>
    </source>
</evidence>
<dbReference type="SMART" id="SM00220">
    <property type="entry name" value="S_TKc"/>
    <property type="match status" value="1"/>
</dbReference>
<feature type="compositionally biased region" description="Basic and acidic residues" evidence="9">
    <location>
        <begin position="291"/>
        <end position="300"/>
    </location>
</feature>
<evidence type="ECO:0000256" key="8">
    <source>
        <dbReference type="ARBA" id="ARBA00048679"/>
    </source>
</evidence>
<evidence type="ECO:0000256" key="1">
    <source>
        <dbReference type="ARBA" id="ARBA00012513"/>
    </source>
</evidence>
<dbReference type="Pfam" id="PF00069">
    <property type="entry name" value="Pkinase"/>
    <property type="match status" value="1"/>
</dbReference>
<dbReference type="RefSeq" id="WP_395807527.1">
    <property type="nucleotide sequence ID" value="NZ_CP043494.1"/>
</dbReference>
<evidence type="ECO:0000313" key="12">
    <source>
        <dbReference type="EMBL" id="WNG49530.1"/>
    </source>
</evidence>
<dbReference type="GO" id="GO:0016301">
    <property type="term" value="F:kinase activity"/>
    <property type="evidence" value="ECO:0007669"/>
    <property type="project" value="UniProtKB-KW"/>
</dbReference>
<dbReference type="PROSITE" id="PS00108">
    <property type="entry name" value="PROTEIN_KINASE_ST"/>
    <property type="match status" value="1"/>
</dbReference>
<keyword evidence="13" id="KW-1185">Reference proteome</keyword>
<proteinExistence type="predicted"/>
<dbReference type="PROSITE" id="PS50011">
    <property type="entry name" value="PROTEIN_KINASE_DOM"/>
    <property type="match status" value="1"/>
</dbReference>
<feature type="transmembrane region" description="Helical" evidence="10">
    <location>
        <begin position="363"/>
        <end position="380"/>
    </location>
</feature>
<dbReference type="InterPro" id="IPR000719">
    <property type="entry name" value="Prot_kinase_dom"/>
</dbReference>